<organism evidence="2 3">
    <name type="scientific">Panagrolaimus davidi</name>
    <dbReference type="NCBI Taxonomy" id="227884"/>
    <lineage>
        <taxon>Eukaryota</taxon>
        <taxon>Metazoa</taxon>
        <taxon>Ecdysozoa</taxon>
        <taxon>Nematoda</taxon>
        <taxon>Chromadorea</taxon>
        <taxon>Rhabditida</taxon>
        <taxon>Tylenchina</taxon>
        <taxon>Panagrolaimomorpha</taxon>
        <taxon>Panagrolaimoidea</taxon>
        <taxon>Panagrolaimidae</taxon>
        <taxon>Panagrolaimus</taxon>
    </lineage>
</organism>
<proteinExistence type="predicted"/>
<reference evidence="3" key="1">
    <citation type="submission" date="2022-11" db="UniProtKB">
        <authorList>
            <consortium name="WormBaseParasite"/>
        </authorList>
    </citation>
    <scope>IDENTIFICATION</scope>
</reference>
<feature type="region of interest" description="Disordered" evidence="1">
    <location>
        <begin position="289"/>
        <end position="412"/>
    </location>
</feature>
<feature type="compositionally biased region" description="Basic and acidic residues" evidence="1">
    <location>
        <begin position="1"/>
        <end position="39"/>
    </location>
</feature>
<feature type="compositionally biased region" description="Basic residues" evidence="1">
    <location>
        <begin position="149"/>
        <end position="160"/>
    </location>
</feature>
<protein>
    <submittedName>
        <fullName evidence="3">Uncharacterized protein</fullName>
    </submittedName>
</protein>
<feature type="region of interest" description="Disordered" evidence="1">
    <location>
        <begin position="431"/>
        <end position="533"/>
    </location>
</feature>
<feature type="compositionally biased region" description="Basic and acidic residues" evidence="1">
    <location>
        <begin position="92"/>
        <end position="107"/>
    </location>
</feature>
<dbReference type="WBParaSite" id="PDA_v2.g27338.t1">
    <property type="protein sequence ID" value="PDA_v2.g27338.t1"/>
    <property type="gene ID" value="PDA_v2.g27338"/>
</dbReference>
<dbReference type="AlphaFoldDB" id="A0A914Q7D4"/>
<evidence type="ECO:0000313" key="2">
    <source>
        <dbReference type="Proteomes" id="UP000887578"/>
    </source>
</evidence>
<evidence type="ECO:0000256" key="1">
    <source>
        <dbReference type="SAM" id="MobiDB-lite"/>
    </source>
</evidence>
<keyword evidence="2" id="KW-1185">Reference proteome</keyword>
<feature type="compositionally biased region" description="Basic and acidic residues" evidence="1">
    <location>
        <begin position="308"/>
        <end position="324"/>
    </location>
</feature>
<sequence length="566" mass="68222">MSYNNRDDYDERRMNPRVPRQEERYEAVFEGDAGRRGGDGGRVGYDDGYYDVQETPRQHQQPYRNNPVENERRREATRGRSVGGGQFGAQHQEPRDYHVDERRRRTSETSIPRNRNDFQIGRRPLGRNEELPSDPVQNYCERGEERSNRTTRGHEHRHSAERRSPPPVVSDYDYPPTITPREGIPPMNDRNRDRLQSPNQRGGGHQDHYNNDRNQDYYVSPPSNNPQRNRERFPSPSPQRDGPNRIAPQREPVFDNSRTRRNEQLVDEPYYDNLPLQNEQILNLRVNRDLSDYPEEDQPLRYQHQRRRESPDREFADQRNYGREVHRHPRLQRDFVDRPSQQQHERDLSHLDPRLDLEPPVHHDQQNYGRDYRRTDIYYPQRNHPEDDIRRHSPQRYRGVDQQQAEQQIRGGRQQAEMIYEEPAHHFRREEHERYQHQLRQPSPQQHPGRLYDHHIYDEPPLQNREQPRQLPYVPPVYEEPPRHPLPHEDEAERQRPHQPLAQPGRDRPQADTIYATEQPEQDNDYPPFDVHRRPKQQNAINNHTPLRHDYLLLRQLHYLLLFPNM</sequence>
<feature type="compositionally biased region" description="Basic and acidic residues" evidence="1">
    <location>
        <begin position="331"/>
        <end position="376"/>
    </location>
</feature>
<name>A0A914Q7D4_9BILA</name>
<accession>A0A914Q7D4</accession>
<evidence type="ECO:0000313" key="3">
    <source>
        <dbReference type="WBParaSite" id="PDA_v2.g27338.t1"/>
    </source>
</evidence>
<feature type="compositionally biased region" description="Basic and acidic residues" evidence="1">
    <location>
        <begin position="480"/>
        <end position="496"/>
    </location>
</feature>
<feature type="compositionally biased region" description="Basic and acidic residues" evidence="1">
    <location>
        <begin position="204"/>
        <end position="215"/>
    </location>
</feature>
<feature type="compositionally biased region" description="Basic and acidic residues" evidence="1">
    <location>
        <begin position="69"/>
        <end position="78"/>
    </location>
</feature>
<dbReference type="Proteomes" id="UP000887578">
    <property type="component" value="Unplaced"/>
</dbReference>
<feature type="region of interest" description="Disordered" evidence="1">
    <location>
        <begin position="1"/>
        <end position="272"/>
    </location>
</feature>